<keyword evidence="2" id="KW-1133">Transmembrane helix</keyword>
<feature type="compositionally biased region" description="Basic and acidic residues" evidence="1">
    <location>
        <begin position="155"/>
        <end position="167"/>
    </location>
</feature>
<gene>
    <name evidence="3" type="ORF">KILIM_074_00260</name>
</gene>
<evidence type="ECO:0000313" key="3">
    <source>
        <dbReference type="EMBL" id="GAB97577.1"/>
    </source>
</evidence>
<evidence type="ECO:0000256" key="1">
    <source>
        <dbReference type="SAM" id="MobiDB-lite"/>
    </source>
</evidence>
<dbReference type="RefSeq" id="WP_006594109.1">
    <property type="nucleotide sequence ID" value="NZ_BAHD01000074.1"/>
</dbReference>
<dbReference type="Proteomes" id="UP000008366">
    <property type="component" value="Unassembled WGS sequence"/>
</dbReference>
<feature type="transmembrane region" description="Helical" evidence="2">
    <location>
        <begin position="6"/>
        <end position="26"/>
    </location>
</feature>
<keyword evidence="2" id="KW-0472">Membrane</keyword>
<dbReference type="AlphaFoldDB" id="K6WZN2"/>
<dbReference type="EMBL" id="BAHD01000074">
    <property type="protein sequence ID" value="GAB97577.1"/>
    <property type="molecule type" value="Genomic_DNA"/>
</dbReference>
<evidence type="ECO:0000256" key="2">
    <source>
        <dbReference type="SAM" id="Phobius"/>
    </source>
</evidence>
<name>K6WZN2_9MICO</name>
<organism evidence="3 4">
    <name type="scientific">Kineosphaera limosa NBRC 100340</name>
    <dbReference type="NCBI Taxonomy" id="1184609"/>
    <lineage>
        <taxon>Bacteria</taxon>
        <taxon>Bacillati</taxon>
        <taxon>Actinomycetota</taxon>
        <taxon>Actinomycetes</taxon>
        <taxon>Micrococcales</taxon>
        <taxon>Dermatophilaceae</taxon>
        <taxon>Kineosphaera</taxon>
    </lineage>
</organism>
<dbReference type="STRING" id="1184609.KILIM_074_00260"/>
<accession>K6WZN2</accession>
<proteinExistence type="predicted"/>
<reference evidence="3 4" key="1">
    <citation type="submission" date="2012-08" db="EMBL/GenBank/DDBJ databases">
        <title>Whole genome shotgun sequence of Kineosphaera limosa NBRC 100340.</title>
        <authorList>
            <person name="Yoshida I."/>
            <person name="Isaki S."/>
            <person name="Hosoyama A."/>
            <person name="Tsuchikane K."/>
            <person name="Katsumata H."/>
            <person name="Ando Y."/>
            <person name="Ohji S."/>
            <person name="Hamada M."/>
            <person name="Tamura T."/>
            <person name="Yamazoe A."/>
            <person name="Yamazaki S."/>
            <person name="Fujita N."/>
        </authorList>
    </citation>
    <scope>NUCLEOTIDE SEQUENCE [LARGE SCALE GENOMIC DNA]</scope>
    <source>
        <strain evidence="3 4">NBRC 100340</strain>
    </source>
</reference>
<protein>
    <submittedName>
        <fullName evidence="3">Uncharacterized protein</fullName>
    </submittedName>
</protein>
<keyword evidence="4" id="KW-1185">Reference proteome</keyword>
<feature type="region of interest" description="Disordered" evidence="1">
    <location>
        <begin position="40"/>
        <end position="167"/>
    </location>
</feature>
<keyword evidence="2" id="KW-0812">Transmembrane</keyword>
<sequence>MGFAIGSWILVAAIFIGLLLLVAMLAGRRAEQRRREEAVREHVAGQAGGRATPVDVDLDVDEFDGGAAARPDPGRFRGPVPASGGGAPVDPPGDTSSSGELRDPYDGSGETSYRDVPLPQEAERELAAYESLDDPMFTDADRELLAGNDPTQRADPTEKPDPSAKSD</sequence>
<comment type="caution">
    <text evidence="3">The sequence shown here is derived from an EMBL/GenBank/DDBJ whole genome shotgun (WGS) entry which is preliminary data.</text>
</comment>
<evidence type="ECO:0000313" key="4">
    <source>
        <dbReference type="Proteomes" id="UP000008366"/>
    </source>
</evidence>